<proteinExistence type="predicted"/>
<gene>
    <name evidence="1" type="ORF">MLD38_030098</name>
</gene>
<keyword evidence="2" id="KW-1185">Reference proteome</keyword>
<comment type="caution">
    <text evidence="1">The sequence shown here is derived from an EMBL/GenBank/DDBJ whole genome shotgun (WGS) entry which is preliminary data.</text>
</comment>
<organism evidence="1 2">
    <name type="scientific">Melastoma candidum</name>
    <dbReference type="NCBI Taxonomy" id="119954"/>
    <lineage>
        <taxon>Eukaryota</taxon>
        <taxon>Viridiplantae</taxon>
        <taxon>Streptophyta</taxon>
        <taxon>Embryophyta</taxon>
        <taxon>Tracheophyta</taxon>
        <taxon>Spermatophyta</taxon>
        <taxon>Magnoliopsida</taxon>
        <taxon>eudicotyledons</taxon>
        <taxon>Gunneridae</taxon>
        <taxon>Pentapetalae</taxon>
        <taxon>rosids</taxon>
        <taxon>malvids</taxon>
        <taxon>Myrtales</taxon>
        <taxon>Melastomataceae</taxon>
        <taxon>Melastomatoideae</taxon>
        <taxon>Melastomateae</taxon>
        <taxon>Melastoma</taxon>
    </lineage>
</organism>
<name>A0ACB9MKA6_9MYRT</name>
<evidence type="ECO:0000313" key="1">
    <source>
        <dbReference type="EMBL" id="KAI4324627.1"/>
    </source>
</evidence>
<protein>
    <submittedName>
        <fullName evidence="1">Uncharacterized protein</fullName>
    </submittedName>
</protein>
<dbReference type="EMBL" id="CM042888">
    <property type="protein sequence ID" value="KAI4324627.1"/>
    <property type="molecule type" value="Genomic_DNA"/>
</dbReference>
<dbReference type="Proteomes" id="UP001057402">
    <property type="component" value="Chromosome 9"/>
</dbReference>
<reference evidence="2" key="1">
    <citation type="journal article" date="2023" name="Front. Plant Sci.">
        <title>Chromosomal-level genome assembly of Melastoma candidum provides insights into trichome evolution.</title>
        <authorList>
            <person name="Zhong Y."/>
            <person name="Wu W."/>
            <person name="Sun C."/>
            <person name="Zou P."/>
            <person name="Liu Y."/>
            <person name="Dai S."/>
            <person name="Zhou R."/>
        </authorList>
    </citation>
    <scope>NUCLEOTIDE SEQUENCE [LARGE SCALE GENOMIC DNA]</scope>
</reference>
<sequence length="344" mass="38601">MASAFSSSTVTRTESYDVFLSFRGLDTRPTVVSHLYYALRHSGVAVFKDSQGLEPGDRRSELFCAIHGSRVAVVVFSENYARSRWCLDELREIMDRKEREEIVVLPVFYRVTPQEVRMHENGCYNMAMEEMAAKYGEDSETVKRWRKALYAGGDLIGFCLSQGEDEGNVVQEIVRSVLKILNRVTLEVAKHPVGITSRLEEIKPLLCIASGDADTCMIGIHGPGGVGKTTLSKAVLNEYVGQFDGWCFLSNVREVSEVSSGGLAVLQQTLLRELLGQSSLTVRNVHEGKVLIKERLHDRRVIAVLDDVNEPEQLDALVGNLDWFGNAISTVRCHSRRFRRLRMS</sequence>
<accession>A0ACB9MKA6</accession>
<evidence type="ECO:0000313" key="2">
    <source>
        <dbReference type="Proteomes" id="UP001057402"/>
    </source>
</evidence>